<proteinExistence type="predicted"/>
<accession>A0A0E9RY43</accession>
<evidence type="ECO:0000313" key="1">
    <source>
        <dbReference type="EMBL" id="JAH34026.1"/>
    </source>
</evidence>
<sequence>MDASGWFPPSEETFKHFHGCVYIKRQKNEDYSQLICTHTEHIGIHVG</sequence>
<dbReference type="EMBL" id="GBXM01074551">
    <property type="protein sequence ID" value="JAH34026.1"/>
    <property type="molecule type" value="Transcribed_RNA"/>
</dbReference>
<reference evidence="1" key="2">
    <citation type="journal article" date="2015" name="Fish Shellfish Immunol.">
        <title>Early steps in the European eel (Anguilla anguilla)-Vibrio vulnificus interaction in the gills: Role of the RtxA13 toxin.</title>
        <authorList>
            <person name="Callol A."/>
            <person name="Pajuelo D."/>
            <person name="Ebbesson L."/>
            <person name="Teles M."/>
            <person name="MacKenzie S."/>
            <person name="Amaro C."/>
        </authorList>
    </citation>
    <scope>NUCLEOTIDE SEQUENCE</scope>
</reference>
<dbReference type="AlphaFoldDB" id="A0A0E9RY43"/>
<organism evidence="1">
    <name type="scientific">Anguilla anguilla</name>
    <name type="common">European freshwater eel</name>
    <name type="synonym">Muraena anguilla</name>
    <dbReference type="NCBI Taxonomy" id="7936"/>
    <lineage>
        <taxon>Eukaryota</taxon>
        <taxon>Metazoa</taxon>
        <taxon>Chordata</taxon>
        <taxon>Craniata</taxon>
        <taxon>Vertebrata</taxon>
        <taxon>Euteleostomi</taxon>
        <taxon>Actinopterygii</taxon>
        <taxon>Neopterygii</taxon>
        <taxon>Teleostei</taxon>
        <taxon>Anguilliformes</taxon>
        <taxon>Anguillidae</taxon>
        <taxon>Anguilla</taxon>
    </lineage>
</organism>
<reference evidence="1" key="1">
    <citation type="submission" date="2014-11" db="EMBL/GenBank/DDBJ databases">
        <authorList>
            <person name="Amaro Gonzalez C."/>
        </authorList>
    </citation>
    <scope>NUCLEOTIDE SEQUENCE</scope>
</reference>
<protein>
    <submittedName>
        <fullName evidence="1">Uncharacterized protein</fullName>
    </submittedName>
</protein>
<name>A0A0E9RY43_ANGAN</name>